<organism evidence="1 2">
    <name type="scientific">Carpinus fangiana</name>
    <dbReference type="NCBI Taxonomy" id="176857"/>
    <lineage>
        <taxon>Eukaryota</taxon>
        <taxon>Viridiplantae</taxon>
        <taxon>Streptophyta</taxon>
        <taxon>Embryophyta</taxon>
        <taxon>Tracheophyta</taxon>
        <taxon>Spermatophyta</taxon>
        <taxon>Magnoliopsida</taxon>
        <taxon>eudicotyledons</taxon>
        <taxon>Gunneridae</taxon>
        <taxon>Pentapetalae</taxon>
        <taxon>rosids</taxon>
        <taxon>fabids</taxon>
        <taxon>Fagales</taxon>
        <taxon>Betulaceae</taxon>
        <taxon>Carpinus</taxon>
    </lineage>
</organism>
<dbReference type="InterPro" id="IPR040273">
    <property type="entry name" value="PIP1"/>
</dbReference>
<name>A0A5N6RDA1_9ROSI</name>
<evidence type="ECO:0000313" key="2">
    <source>
        <dbReference type="Proteomes" id="UP000327013"/>
    </source>
</evidence>
<dbReference type="GO" id="GO:0006952">
    <property type="term" value="P:defense response"/>
    <property type="evidence" value="ECO:0007669"/>
    <property type="project" value="InterPro"/>
</dbReference>
<dbReference type="OrthoDB" id="1872350at2759"/>
<evidence type="ECO:0000313" key="1">
    <source>
        <dbReference type="EMBL" id="KAE8076614.1"/>
    </source>
</evidence>
<dbReference type="AlphaFoldDB" id="A0A5N6RDA1"/>
<dbReference type="Proteomes" id="UP000327013">
    <property type="component" value="Chromosome 6"/>
</dbReference>
<accession>A0A5N6RDA1</accession>
<sequence length="85" mass="9739">MIHFSNYRAFLKMNFRKSITLLIILVIFMAIFDHGCRVEASRVLSEDFASSNHLDTYSSIYEKAKRNMAFWLERLPSGPSPGGGH</sequence>
<gene>
    <name evidence="1" type="ORF">FH972_015251</name>
</gene>
<keyword evidence="2" id="KW-1185">Reference proteome</keyword>
<reference evidence="1 2" key="1">
    <citation type="submission" date="2019-06" db="EMBL/GenBank/DDBJ databases">
        <title>A chromosomal-level reference genome of Carpinus fangiana (Coryloideae, Betulaceae).</title>
        <authorList>
            <person name="Yang X."/>
            <person name="Wang Z."/>
            <person name="Zhang L."/>
            <person name="Hao G."/>
            <person name="Liu J."/>
            <person name="Yang Y."/>
        </authorList>
    </citation>
    <scope>NUCLEOTIDE SEQUENCE [LARGE SCALE GENOMIC DNA]</scope>
    <source>
        <strain evidence="1">Cfa_2016G</strain>
        <tissue evidence="1">Leaf</tissue>
    </source>
</reference>
<dbReference type="PANTHER" id="PTHR37245">
    <property type="entry name" value="PAMP-INDUCED SECRETED PEPTIDE 1"/>
    <property type="match status" value="1"/>
</dbReference>
<dbReference type="EMBL" id="CM017326">
    <property type="protein sequence ID" value="KAE8076614.1"/>
    <property type="molecule type" value="Genomic_DNA"/>
</dbReference>
<evidence type="ECO:0008006" key="3">
    <source>
        <dbReference type="Google" id="ProtNLM"/>
    </source>
</evidence>
<dbReference type="PANTHER" id="PTHR37245:SF4">
    <property type="entry name" value="PAMP-INDUCED SECRETED PEPTIDE 1"/>
    <property type="match status" value="1"/>
</dbReference>
<proteinExistence type="predicted"/>
<protein>
    <recommendedName>
        <fullName evidence="3">Transmembrane protein</fullName>
    </recommendedName>
</protein>